<dbReference type="InterPro" id="IPR007236">
    <property type="entry name" value="SlyX"/>
</dbReference>
<gene>
    <name evidence="1" type="primary">slyX</name>
    <name evidence="3" type="ORF">DBZ36_17420</name>
</gene>
<dbReference type="AlphaFoldDB" id="A0A420E8D2"/>
<name>A0A420E8D2_9ALTE</name>
<evidence type="ECO:0000256" key="2">
    <source>
        <dbReference type="SAM" id="Coils"/>
    </source>
</evidence>
<comment type="caution">
    <text evidence="3">The sequence shown here is derived from an EMBL/GenBank/DDBJ whole genome shotgun (WGS) entry which is preliminary data.</text>
</comment>
<proteinExistence type="inferred from homology"/>
<keyword evidence="4" id="KW-1185">Reference proteome</keyword>
<dbReference type="Gene3D" id="1.20.5.300">
    <property type="match status" value="1"/>
</dbReference>
<evidence type="ECO:0000313" key="4">
    <source>
        <dbReference type="Proteomes" id="UP000286482"/>
    </source>
</evidence>
<reference evidence="3 4" key="1">
    <citation type="submission" date="2018-09" db="EMBL/GenBank/DDBJ databases">
        <authorList>
            <person name="Wang Z."/>
        </authorList>
    </citation>
    <scope>NUCLEOTIDE SEQUENCE [LARGE SCALE GENOMIC DNA]</scope>
    <source>
        <strain evidence="3 4">ALS 81</strain>
    </source>
</reference>
<protein>
    <recommendedName>
        <fullName evidence="1">Protein SlyX homolog</fullName>
    </recommendedName>
</protein>
<dbReference type="Proteomes" id="UP000286482">
    <property type="component" value="Unassembled WGS sequence"/>
</dbReference>
<organism evidence="3 4">
    <name type="scientific">Alginatibacterium sediminis</name>
    <dbReference type="NCBI Taxonomy" id="2164068"/>
    <lineage>
        <taxon>Bacteria</taxon>
        <taxon>Pseudomonadati</taxon>
        <taxon>Pseudomonadota</taxon>
        <taxon>Gammaproteobacteria</taxon>
        <taxon>Alteromonadales</taxon>
        <taxon>Alteromonadaceae</taxon>
        <taxon>Alginatibacterium</taxon>
    </lineage>
</organism>
<dbReference type="PANTHER" id="PTHR36508:SF1">
    <property type="entry name" value="PROTEIN SLYX"/>
    <property type="match status" value="1"/>
</dbReference>
<feature type="coiled-coil region" evidence="2">
    <location>
        <begin position="2"/>
        <end position="43"/>
    </location>
</feature>
<comment type="similarity">
    <text evidence="1">Belongs to the SlyX family.</text>
</comment>
<evidence type="ECO:0000256" key="1">
    <source>
        <dbReference type="HAMAP-Rule" id="MF_00715"/>
    </source>
</evidence>
<dbReference type="EMBL" id="RAQO01000009">
    <property type="protein sequence ID" value="RKF14433.1"/>
    <property type="molecule type" value="Genomic_DNA"/>
</dbReference>
<accession>A0A420E8D2</accession>
<dbReference type="PANTHER" id="PTHR36508">
    <property type="entry name" value="PROTEIN SLYX"/>
    <property type="match status" value="1"/>
</dbReference>
<sequence length="71" mass="8342">MSEQLEERINTLEMQLAFQDDTIESLNQALTQQQLQLTHQQELLRLLTEKLQTVPSHQLASEKEEMPPPHY</sequence>
<dbReference type="RefSeq" id="WP_120356244.1">
    <property type="nucleotide sequence ID" value="NZ_RAQO01000009.1"/>
</dbReference>
<evidence type="ECO:0000313" key="3">
    <source>
        <dbReference type="EMBL" id="RKF14433.1"/>
    </source>
</evidence>
<dbReference type="Pfam" id="PF04102">
    <property type="entry name" value="SlyX"/>
    <property type="match status" value="1"/>
</dbReference>
<dbReference type="HAMAP" id="MF_00715">
    <property type="entry name" value="SlyX"/>
    <property type="match status" value="1"/>
</dbReference>
<keyword evidence="2" id="KW-0175">Coiled coil</keyword>